<evidence type="ECO:0000313" key="2">
    <source>
        <dbReference type="EMBL" id="MBB5688258.1"/>
    </source>
</evidence>
<organism evidence="2 3">
    <name type="scientific">Neoroseomonas alkaliterrae</name>
    <dbReference type="NCBI Taxonomy" id="1452450"/>
    <lineage>
        <taxon>Bacteria</taxon>
        <taxon>Pseudomonadati</taxon>
        <taxon>Pseudomonadota</taxon>
        <taxon>Alphaproteobacteria</taxon>
        <taxon>Acetobacterales</taxon>
        <taxon>Acetobacteraceae</taxon>
        <taxon>Neoroseomonas</taxon>
    </lineage>
</organism>
<name>A0A840XII3_9PROT</name>
<dbReference type="RefSeq" id="WP_184480706.1">
    <property type="nucleotide sequence ID" value="NZ_JAAEDJ010000432.1"/>
</dbReference>
<keyword evidence="1" id="KW-0732">Signal</keyword>
<accession>A0A840XII3</accession>
<dbReference type="Proteomes" id="UP000562254">
    <property type="component" value="Unassembled WGS sequence"/>
</dbReference>
<protein>
    <recommendedName>
        <fullName evidence="4">PEP-CTERM sorting domain-containing protein</fullName>
    </recommendedName>
</protein>
<evidence type="ECO:0000313" key="3">
    <source>
        <dbReference type="Proteomes" id="UP000562254"/>
    </source>
</evidence>
<reference evidence="2 3" key="1">
    <citation type="submission" date="2020-08" db="EMBL/GenBank/DDBJ databases">
        <title>Genomic Encyclopedia of Type Strains, Phase IV (KMG-IV): sequencing the most valuable type-strain genomes for metagenomic binning, comparative biology and taxonomic classification.</title>
        <authorList>
            <person name="Goeker M."/>
        </authorList>
    </citation>
    <scope>NUCLEOTIDE SEQUENCE [LARGE SCALE GENOMIC DNA]</scope>
    <source>
        <strain evidence="2 3">DSM 25895</strain>
    </source>
</reference>
<sequence>MRRLFLVLALVGGMAAAPQARAAVLFQSIPDLTVEPVQNAWCSSCFGDFRIFDLFTLGEDAVVQGITFAVLSNYYFPTDVTVSIHGVEDGRPDAALFSQVFAAAELITQDTPFDTTLVSVAPAGGWALGAGTYFISFYNPENLGVPGYANPGRSLYQEGNRFHEDQSAAFRLEGERGTPVPAPMSLALFGPGLIGLAAARRRARG</sequence>
<comment type="caution">
    <text evidence="2">The sequence shown here is derived from an EMBL/GenBank/DDBJ whole genome shotgun (WGS) entry which is preliminary data.</text>
</comment>
<feature type="signal peptide" evidence="1">
    <location>
        <begin position="1"/>
        <end position="22"/>
    </location>
</feature>
<evidence type="ECO:0000256" key="1">
    <source>
        <dbReference type="SAM" id="SignalP"/>
    </source>
</evidence>
<feature type="chain" id="PRO_5032837807" description="PEP-CTERM sorting domain-containing protein" evidence="1">
    <location>
        <begin position="23"/>
        <end position="205"/>
    </location>
</feature>
<gene>
    <name evidence="2" type="ORF">FHS88_000368</name>
</gene>
<keyword evidence="3" id="KW-1185">Reference proteome</keyword>
<evidence type="ECO:0008006" key="4">
    <source>
        <dbReference type="Google" id="ProtNLM"/>
    </source>
</evidence>
<proteinExistence type="predicted"/>
<dbReference type="AlphaFoldDB" id="A0A840XII3"/>
<dbReference type="EMBL" id="JACIJE010000001">
    <property type="protein sequence ID" value="MBB5688258.1"/>
    <property type="molecule type" value="Genomic_DNA"/>
</dbReference>